<evidence type="ECO:0000256" key="10">
    <source>
        <dbReference type="ARBA" id="ARBA00048540"/>
    </source>
</evidence>
<dbReference type="InterPro" id="IPR003374">
    <property type="entry name" value="ApbE-like_sf"/>
</dbReference>
<sequence length="368" mass="41741">MNYKKILMSLALVLALTSCQVQDDIKQQQGAEVKETTETNTDLKKYNTVIYQYFDTVTDFLVYAKDEEEFEKYKEILEKDLKKYHQLFNTYNNFEGVNNVKTINENAGKEPVKVDPAIIELMEYSKYIYDITDGKINMALGNLLGLWHEYREAGLDNPKNAKIPSAEELEKAASNKDINKIEIDKENNTVFIADPNLQIDIGALGKGYAIKKIAEDLKDAGLSHGILSVGGDDVIIGENPAKKNGLWRIAIQNPNMDEENPYSSIIDLKNTTVVTSGDYQRFYKVDGKVYHHIIDPDTNYPSKYFKSVSVVHPDIALADALSTYLFIVDLDTGKKVAEEFDAEVLWIDHDDNVYKTEGYENLEVKSED</sequence>
<dbReference type="PROSITE" id="PS51257">
    <property type="entry name" value="PROKAR_LIPOPROTEIN"/>
    <property type="match status" value="1"/>
</dbReference>
<evidence type="ECO:0000256" key="1">
    <source>
        <dbReference type="ARBA" id="ARBA00001946"/>
    </source>
</evidence>
<dbReference type="EMBL" id="JBGMEH010000006">
    <property type="protein sequence ID" value="MFO3716460.1"/>
    <property type="molecule type" value="Genomic_DNA"/>
</dbReference>
<keyword evidence="7 11" id="KW-0274">FAD</keyword>
<evidence type="ECO:0000256" key="12">
    <source>
        <dbReference type="RuleBase" id="RU363002"/>
    </source>
</evidence>
<evidence type="ECO:0000256" key="6">
    <source>
        <dbReference type="ARBA" id="ARBA00022723"/>
    </source>
</evidence>
<keyword evidence="12" id="KW-0472">Membrane</keyword>
<evidence type="ECO:0000313" key="13">
    <source>
        <dbReference type="EMBL" id="MFO3716460.1"/>
    </source>
</evidence>
<keyword evidence="14" id="KW-1185">Reference proteome</keyword>
<dbReference type="SUPFAM" id="SSF143631">
    <property type="entry name" value="ApbE-like"/>
    <property type="match status" value="1"/>
</dbReference>
<protein>
    <recommendedName>
        <fullName evidence="3 11">FAD:protein FMN transferase</fullName>
        <ecNumber evidence="2 11">2.7.1.180</ecNumber>
    </recommendedName>
    <alternativeName>
        <fullName evidence="9 11">Flavin transferase</fullName>
    </alternativeName>
</protein>
<dbReference type="Pfam" id="PF02424">
    <property type="entry name" value="ApbE"/>
    <property type="match status" value="1"/>
</dbReference>
<dbReference type="RefSeq" id="WP_410033124.1">
    <property type="nucleotide sequence ID" value="NZ_JBGMEH010000006.1"/>
</dbReference>
<gene>
    <name evidence="13" type="ORF">ACCQ40_06620</name>
</gene>
<keyword evidence="12" id="KW-0732">Signal</keyword>
<reference evidence="13 14" key="1">
    <citation type="journal article" date="2025" name="Anaerobe">
        <title>Description of Anaerococcus kampingiae sp. nov., Anaerococcus groningensis sp. nov., Anaerococcus martiniensis sp. nov., and Anaerococcus cruorum sp. nov., isolated from human clinical specimens.</title>
        <authorList>
            <person name="Boiten K.E."/>
            <person name="Meijer J."/>
            <person name="van Wezel E.M."/>
            <person name="Veloo A.C.M."/>
        </authorList>
    </citation>
    <scope>NUCLEOTIDE SEQUENCE [LARGE SCALE GENOMIC DNA]</scope>
    <source>
        <strain evidence="13 14">ENR1039</strain>
    </source>
</reference>
<dbReference type="EC" id="2.7.1.180" evidence="2 11"/>
<keyword evidence="8 11" id="KW-0460">Magnesium</keyword>
<keyword evidence="4 11" id="KW-0285">Flavoprotein</keyword>
<comment type="subcellular location">
    <subcellularLocation>
        <location evidence="12">Cell inner membrane</location>
        <topology evidence="12">Lipid-anchor</topology>
        <orientation evidence="12">Periplasmic side</orientation>
    </subcellularLocation>
</comment>
<organism evidence="13 14">
    <name type="scientific">Anaerococcus cruorum</name>
    <dbReference type="NCBI Taxonomy" id="3115617"/>
    <lineage>
        <taxon>Bacteria</taxon>
        <taxon>Bacillati</taxon>
        <taxon>Bacillota</taxon>
        <taxon>Tissierellia</taxon>
        <taxon>Tissierellales</taxon>
        <taxon>Peptoniphilaceae</taxon>
        <taxon>Anaerococcus</taxon>
    </lineage>
</organism>
<comment type="similarity">
    <text evidence="11 12">Belongs to the ApbE family.</text>
</comment>
<dbReference type="Proteomes" id="UP001638015">
    <property type="component" value="Unassembled WGS sequence"/>
</dbReference>
<feature type="signal peptide" evidence="12">
    <location>
        <begin position="1"/>
        <end position="23"/>
    </location>
</feature>
<dbReference type="PANTHER" id="PTHR30040">
    <property type="entry name" value="THIAMINE BIOSYNTHESIS LIPOPROTEIN APBE"/>
    <property type="match status" value="1"/>
</dbReference>
<keyword evidence="12" id="KW-1003">Cell membrane</keyword>
<feature type="chain" id="PRO_5044971517" description="FAD:protein FMN transferase" evidence="12">
    <location>
        <begin position="24"/>
        <end position="368"/>
    </location>
</feature>
<evidence type="ECO:0000256" key="5">
    <source>
        <dbReference type="ARBA" id="ARBA00022679"/>
    </source>
</evidence>
<evidence type="ECO:0000256" key="3">
    <source>
        <dbReference type="ARBA" id="ARBA00016337"/>
    </source>
</evidence>
<evidence type="ECO:0000256" key="8">
    <source>
        <dbReference type="ARBA" id="ARBA00022842"/>
    </source>
</evidence>
<dbReference type="Gene3D" id="3.10.520.10">
    <property type="entry name" value="ApbE-like domains"/>
    <property type="match status" value="1"/>
</dbReference>
<keyword evidence="12" id="KW-0449">Lipoprotein</keyword>
<evidence type="ECO:0000256" key="11">
    <source>
        <dbReference type="PIRNR" id="PIRNR006268"/>
    </source>
</evidence>
<dbReference type="PANTHER" id="PTHR30040:SF2">
    <property type="entry name" value="FAD:PROTEIN FMN TRANSFERASE"/>
    <property type="match status" value="1"/>
</dbReference>
<comment type="catalytic activity">
    <reaction evidence="10 11 12">
        <text>L-threonyl-[protein] + FAD = FMN-L-threonyl-[protein] + AMP + H(+)</text>
        <dbReference type="Rhea" id="RHEA:36847"/>
        <dbReference type="Rhea" id="RHEA-COMP:11060"/>
        <dbReference type="Rhea" id="RHEA-COMP:11061"/>
        <dbReference type="ChEBI" id="CHEBI:15378"/>
        <dbReference type="ChEBI" id="CHEBI:30013"/>
        <dbReference type="ChEBI" id="CHEBI:57692"/>
        <dbReference type="ChEBI" id="CHEBI:74257"/>
        <dbReference type="ChEBI" id="CHEBI:456215"/>
        <dbReference type="EC" id="2.7.1.180"/>
    </reaction>
</comment>
<evidence type="ECO:0000256" key="7">
    <source>
        <dbReference type="ARBA" id="ARBA00022827"/>
    </source>
</evidence>
<keyword evidence="12" id="KW-0997">Cell inner membrane</keyword>
<evidence type="ECO:0000256" key="9">
    <source>
        <dbReference type="ARBA" id="ARBA00031306"/>
    </source>
</evidence>
<evidence type="ECO:0000256" key="2">
    <source>
        <dbReference type="ARBA" id="ARBA00011955"/>
    </source>
</evidence>
<evidence type="ECO:0000256" key="4">
    <source>
        <dbReference type="ARBA" id="ARBA00022630"/>
    </source>
</evidence>
<evidence type="ECO:0000313" key="14">
    <source>
        <dbReference type="Proteomes" id="UP001638015"/>
    </source>
</evidence>
<dbReference type="PIRSF" id="PIRSF006268">
    <property type="entry name" value="ApbE"/>
    <property type="match status" value="1"/>
</dbReference>
<proteinExistence type="inferred from homology"/>
<comment type="caution">
    <text evidence="13">The sequence shown here is derived from an EMBL/GenBank/DDBJ whole genome shotgun (WGS) entry which is preliminary data.</text>
</comment>
<dbReference type="InterPro" id="IPR024932">
    <property type="entry name" value="ApbE"/>
</dbReference>
<keyword evidence="6 11" id="KW-0479">Metal-binding</keyword>
<name>A0ABW9MXD9_9FIRM</name>
<comment type="function">
    <text evidence="12">Flavin transferase that catalyzes the transfer of the FMN moiety of FAD and its covalent binding to the hydroxyl group of a threonine residue in a target flavoprotein.</text>
</comment>
<keyword evidence="5 11" id="KW-0808">Transferase</keyword>
<dbReference type="GO" id="GO:0016740">
    <property type="term" value="F:transferase activity"/>
    <property type="evidence" value="ECO:0007669"/>
    <property type="project" value="UniProtKB-KW"/>
</dbReference>
<comment type="cofactor">
    <cofactor evidence="1 12">
        <name>Mg(2+)</name>
        <dbReference type="ChEBI" id="CHEBI:18420"/>
    </cofactor>
</comment>
<accession>A0ABW9MXD9</accession>